<sequence>MNHVIIKSEDLVTSREQTRAGFIAFALEKNRRSTPIIESAKSLKILASKAKTAKDLLNISEIKPALLTAAGLSDKALNYFNEGDKEKAILGLIENFLEPVGTYFVDEVVYRYLLIRGDSLGGSMRNIVGALAQQKLVRALLSNLSVSNTNYQWLNNKSKKWENKPTNDFSIEEQLKALSWKNSTGANRVLAFNLNIPIVKNNIDICLFNADTEIYANGEIVKTPHRIVMLGELKGGIDPAGADEHWKTGNTALNRIRESFAKQNLKIETSFVAAAIEKKMATEIFTQLQNKILSNAANLTIDKQLVGYCDWILKL</sequence>
<dbReference type="RefSeq" id="WP_042343433.1">
    <property type="nucleotide sequence ID" value="NZ_CDOI01000057.1"/>
</dbReference>
<keyword evidence="1" id="KW-0378">Hydrolase</keyword>
<dbReference type="GO" id="GO:0009036">
    <property type="term" value="F:type II site-specific deoxyribonuclease activity"/>
    <property type="evidence" value="ECO:0007669"/>
    <property type="project" value="UniProtKB-EC"/>
</dbReference>
<evidence type="ECO:0000313" key="2">
    <source>
        <dbReference type="Proteomes" id="UP000045051"/>
    </source>
</evidence>
<dbReference type="CDD" id="cd22315">
    <property type="entry name" value="BsoBI-like"/>
    <property type="match status" value="1"/>
</dbReference>
<keyword evidence="2" id="KW-1185">Reference proteome</keyword>
<dbReference type="GO" id="GO:0009307">
    <property type="term" value="P:DNA restriction-modification system"/>
    <property type="evidence" value="ECO:0007669"/>
    <property type="project" value="InterPro"/>
</dbReference>
<dbReference type="InterPro" id="IPR043091">
    <property type="entry name" value="Restr_endonucII_AvaI/BsoBI_hel"/>
</dbReference>
<organism evidence="1 2">
    <name type="scientific">Capnocytophaga canis</name>
    <dbReference type="NCBI Taxonomy" id="1848903"/>
    <lineage>
        <taxon>Bacteria</taxon>
        <taxon>Pseudomonadati</taxon>
        <taxon>Bacteroidota</taxon>
        <taxon>Flavobacteriia</taxon>
        <taxon>Flavobacteriales</taxon>
        <taxon>Flavobacteriaceae</taxon>
        <taxon>Capnocytophaga</taxon>
    </lineage>
</organism>
<dbReference type="Gene3D" id="1.10.238.90">
    <property type="entry name" value="Restriction endonuclease BsobI, helical domain"/>
    <property type="match status" value="1"/>
</dbReference>
<evidence type="ECO:0000313" key="1">
    <source>
        <dbReference type="EMBL" id="CEN44002.1"/>
    </source>
</evidence>
<dbReference type="InterPro" id="IPR015277">
    <property type="entry name" value="Restrct_endonuc_II_AvaI/BsoBI"/>
</dbReference>
<name>A0A0B7I1H9_9FLAO</name>
<dbReference type="Gene3D" id="3.40.91.10">
    <property type="match status" value="1"/>
</dbReference>
<dbReference type="InterPro" id="IPR011335">
    <property type="entry name" value="Restrct_endonuc-II-like"/>
</dbReference>
<dbReference type="SUPFAM" id="SSF52980">
    <property type="entry name" value="Restriction endonuclease-like"/>
    <property type="match status" value="1"/>
</dbReference>
<dbReference type="EC" id="3.1.21.4" evidence="1"/>
<accession>A0A0B7I1H9</accession>
<gene>
    <name evidence="1" type="primary">bsoBIR</name>
    <name evidence="1" type="ORF">CCAND38_150027</name>
</gene>
<reference evidence="1 2" key="1">
    <citation type="submission" date="2015-01" db="EMBL/GenBank/DDBJ databases">
        <authorList>
            <person name="Xiang T."/>
            <person name="Song Y."/>
            <person name="Huang L."/>
            <person name="Wang B."/>
            <person name="Wu P."/>
        </authorList>
    </citation>
    <scope>NUCLEOTIDE SEQUENCE [LARGE SCALE GENOMIC DNA]</scope>
    <source>
        <strain evidence="1 2">CcD38</strain>
    </source>
</reference>
<dbReference type="Proteomes" id="UP000045051">
    <property type="component" value="Unassembled WGS sequence"/>
</dbReference>
<protein>
    <submittedName>
        <fullName evidence="1">Type-2 restriction enzyme BsoBI</fullName>
        <ecNumber evidence="1">3.1.21.4</ecNumber>
    </submittedName>
</protein>
<dbReference type="AlphaFoldDB" id="A0A0B7I1H9"/>
<dbReference type="EMBL" id="CDOI01000057">
    <property type="protein sequence ID" value="CEN44002.1"/>
    <property type="molecule type" value="Genomic_DNA"/>
</dbReference>
<proteinExistence type="predicted"/>
<dbReference type="GO" id="GO:0003677">
    <property type="term" value="F:DNA binding"/>
    <property type="evidence" value="ECO:0007669"/>
    <property type="project" value="InterPro"/>
</dbReference>
<dbReference type="Pfam" id="PF09194">
    <property type="entry name" value="Endonuc-BsobI"/>
    <property type="match status" value="1"/>
</dbReference>